<dbReference type="RefSeq" id="WP_394850539.1">
    <property type="nucleotide sequence ID" value="NZ_CP089982.1"/>
</dbReference>
<keyword evidence="2" id="KW-0732">Signal</keyword>
<gene>
    <name evidence="3" type="ORF">LZC95_24165</name>
</gene>
<feature type="chain" id="PRO_5046921407" evidence="2">
    <location>
        <begin position="28"/>
        <end position="551"/>
    </location>
</feature>
<dbReference type="Proteomes" id="UP001379533">
    <property type="component" value="Chromosome"/>
</dbReference>
<accession>A0ABZ2KPB0</accession>
<dbReference type="EMBL" id="CP089982">
    <property type="protein sequence ID" value="WXB00377.1"/>
    <property type="molecule type" value="Genomic_DNA"/>
</dbReference>
<sequence>MTNRSIQTPCIVSTFVLAMLVSSSAAAQTPPAQEPAPAPPPAPSSSAQEMTPVSPPQIPPPAETPTPPPPAPSGAAPPPAQPAPATQPAPIVPPPGEPPPAPSLSPAPATRPAFGTGKGRRGFASVSEFARSPYTVRIGSDANEWRISIYGFVEFNIMHDSTRSYNDSAGSTVIQREDTLAGQKGRTTFTARNSRIGFRMESPEFHGIRPSAVLEGDFMGNQPPNVNESQLFNNPTFRVRHAYVRLLNDYVDVLGGESYVLFGAQPYFFPASVQYLPIPNQVLHRSMQLRLSHTFKTDPINVDIGAAAIRPTQRDSTLPEGQAALKITANNWKALHTPGSLGTAADGAALAVSGLVRSFRVNEFSANPNTTKTEAGWGLSVDAMLPIIPVPDAEKRSNALTLTGSFVVGAAMADQMGITAGATQPPLPNPPGGTYTSDVDNGLVIYDRGGSLHTIDWRSFVVGMQYYLPPSGRVFISSNFTHGESRNITGLVDPSQMRNVFRLQRYFDANIFFDITPAARVALSYQWTWQRFLDGASAENQRYMFGMYYLF</sequence>
<proteinExistence type="predicted"/>
<dbReference type="SUPFAM" id="SSF56935">
    <property type="entry name" value="Porins"/>
    <property type="match status" value="1"/>
</dbReference>
<keyword evidence="4" id="KW-1185">Reference proteome</keyword>
<evidence type="ECO:0000313" key="4">
    <source>
        <dbReference type="Proteomes" id="UP001379533"/>
    </source>
</evidence>
<evidence type="ECO:0000313" key="3">
    <source>
        <dbReference type="EMBL" id="WXB00377.1"/>
    </source>
</evidence>
<feature type="compositionally biased region" description="Pro residues" evidence="1">
    <location>
        <begin position="53"/>
        <end position="105"/>
    </location>
</feature>
<reference evidence="3 4" key="1">
    <citation type="submission" date="2021-12" db="EMBL/GenBank/DDBJ databases">
        <title>Discovery of the Pendulisporaceae a myxobacterial family with distinct sporulation behavior and unique specialized metabolism.</title>
        <authorList>
            <person name="Garcia R."/>
            <person name="Popoff A."/>
            <person name="Bader C.D."/>
            <person name="Loehr J."/>
            <person name="Walesch S."/>
            <person name="Walt C."/>
            <person name="Boldt J."/>
            <person name="Bunk B."/>
            <person name="Haeckl F.J.F.P.J."/>
            <person name="Gunesch A.P."/>
            <person name="Birkelbach J."/>
            <person name="Nuebel U."/>
            <person name="Pietschmann T."/>
            <person name="Bach T."/>
            <person name="Mueller R."/>
        </authorList>
    </citation>
    <scope>NUCLEOTIDE SEQUENCE [LARGE SCALE GENOMIC DNA]</scope>
    <source>
        <strain evidence="3 4">MSr12523</strain>
    </source>
</reference>
<feature type="signal peptide" evidence="2">
    <location>
        <begin position="1"/>
        <end position="27"/>
    </location>
</feature>
<feature type="region of interest" description="Disordered" evidence="1">
    <location>
        <begin position="24"/>
        <end position="121"/>
    </location>
</feature>
<name>A0ABZ2KPB0_9BACT</name>
<protein>
    <submittedName>
        <fullName evidence="3">Uncharacterized protein</fullName>
    </submittedName>
</protein>
<evidence type="ECO:0000256" key="1">
    <source>
        <dbReference type="SAM" id="MobiDB-lite"/>
    </source>
</evidence>
<evidence type="ECO:0000256" key="2">
    <source>
        <dbReference type="SAM" id="SignalP"/>
    </source>
</evidence>
<organism evidence="3 4">
    <name type="scientific">Pendulispora brunnea</name>
    <dbReference type="NCBI Taxonomy" id="2905690"/>
    <lineage>
        <taxon>Bacteria</taxon>
        <taxon>Pseudomonadati</taxon>
        <taxon>Myxococcota</taxon>
        <taxon>Myxococcia</taxon>
        <taxon>Myxococcales</taxon>
        <taxon>Sorangiineae</taxon>
        <taxon>Pendulisporaceae</taxon>
        <taxon>Pendulispora</taxon>
    </lineage>
</organism>
<feature type="compositionally biased region" description="Pro residues" evidence="1">
    <location>
        <begin position="32"/>
        <end position="43"/>
    </location>
</feature>